<sequence>WKYSNDFAQKIGKHDVIHNMLHFSNTICILKTKLLNWFSAWEQWFLKDHLKTDPSIFFIALLYCLYIELCRRAVTDGAHLKTANALLAEMQIDPMRNAEKLKYSDVADYRAKKGRIRILFNLVAELIEIIKICLRKSNTYDK</sequence>
<comment type="caution">
    <text evidence="1">The sequence shown here is derived from an EMBL/GenBank/DDBJ whole genome shotgun (WGS) entry which is preliminary data.</text>
</comment>
<protein>
    <submittedName>
        <fullName evidence="1">Uncharacterized protein</fullName>
    </submittedName>
</protein>
<gene>
    <name evidence="1" type="ORF">NPIL_364491</name>
</gene>
<evidence type="ECO:0000313" key="1">
    <source>
        <dbReference type="EMBL" id="GFU56160.1"/>
    </source>
</evidence>
<organism evidence="1 2">
    <name type="scientific">Nephila pilipes</name>
    <name type="common">Giant wood spider</name>
    <name type="synonym">Nephila maculata</name>
    <dbReference type="NCBI Taxonomy" id="299642"/>
    <lineage>
        <taxon>Eukaryota</taxon>
        <taxon>Metazoa</taxon>
        <taxon>Ecdysozoa</taxon>
        <taxon>Arthropoda</taxon>
        <taxon>Chelicerata</taxon>
        <taxon>Arachnida</taxon>
        <taxon>Araneae</taxon>
        <taxon>Araneomorphae</taxon>
        <taxon>Entelegynae</taxon>
        <taxon>Araneoidea</taxon>
        <taxon>Nephilidae</taxon>
        <taxon>Nephila</taxon>
    </lineage>
</organism>
<proteinExistence type="predicted"/>
<reference evidence="1" key="1">
    <citation type="submission" date="2020-08" db="EMBL/GenBank/DDBJ databases">
        <title>Multicomponent nature underlies the extraordinary mechanical properties of spider dragline silk.</title>
        <authorList>
            <person name="Kono N."/>
            <person name="Nakamura H."/>
            <person name="Mori M."/>
            <person name="Yoshida Y."/>
            <person name="Ohtoshi R."/>
            <person name="Malay A.D."/>
            <person name="Moran D.A.P."/>
            <person name="Tomita M."/>
            <person name="Numata K."/>
            <person name="Arakawa K."/>
        </authorList>
    </citation>
    <scope>NUCLEOTIDE SEQUENCE</scope>
</reference>
<evidence type="ECO:0000313" key="2">
    <source>
        <dbReference type="Proteomes" id="UP000887013"/>
    </source>
</evidence>
<keyword evidence="2" id="KW-1185">Reference proteome</keyword>
<dbReference type="EMBL" id="BMAW01039518">
    <property type="protein sequence ID" value="GFU56160.1"/>
    <property type="molecule type" value="Genomic_DNA"/>
</dbReference>
<dbReference type="AlphaFoldDB" id="A0A8X6URJ3"/>
<name>A0A8X6URJ3_NEPPI</name>
<feature type="non-terminal residue" evidence="1">
    <location>
        <position position="1"/>
    </location>
</feature>
<dbReference type="Proteomes" id="UP000887013">
    <property type="component" value="Unassembled WGS sequence"/>
</dbReference>
<accession>A0A8X6URJ3</accession>